<reference evidence="1" key="1">
    <citation type="journal article" date="2020" name="bioRxiv">
        <title>Chromosome-level reference genome of the European wasp spider Argiope bruennichi: a resource for studies on range expansion and evolutionary adaptation.</title>
        <authorList>
            <person name="Sheffer M.M."/>
            <person name="Hoppe A."/>
            <person name="Krehenwinkel H."/>
            <person name="Uhl G."/>
            <person name="Kuss A.W."/>
            <person name="Jensen L."/>
            <person name="Jensen C."/>
            <person name="Gillespie R.G."/>
            <person name="Hoff K.J."/>
            <person name="Prost S."/>
        </authorList>
    </citation>
    <scope>NUCLEOTIDE SEQUENCE</scope>
</reference>
<name>A0A8T0EZ79_ARGBR</name>
<evidence type="ECO:0000313" key="2">
    <source>
        <dbReference type="Proteomes" id="UP000807504"/>
    </source>
</evidence>
<dbReference type="PANTHER" id="PTHR14690:SF0">
    <property type="entry name" value="IQ MOTIF CONTAINING WITH AAA DOMAIN 1"/>
    <property type="match status" value="1"/>
</dbReference>
<accession>A0A8T0EZ79</accession>
<keyword evidence="2" id="KW-1185">Reference proteome</keyword>
<dbReference type="Gene3D" id="3.40.50.300">
    <property type="entry name" value="P-loop containing nucleotide triphosphate hydrolases"/>
    <property type="match status" value="1"/>
</dbReference>
<sequence>MMNLSAENIQGKYPGSEDDDRVLICGTSANPFDADPKALNECYEKIICIFKPDYNCRSLLWREIIKRHKNKSTANLDVSVLANISDGFTAGQILNTVQNVLTDRRLVLEKRIPIHAAEFVSALAEYVPVYEEEHAAYKAWLMKMSLGSQRKALCEQEKEEAPLEEEVPEDDDY</sequence>
<dbReference type="EMBL" id="JABXBU010001863">
    <property type="protein sequence ID" value="KAF8781948.1"/>
    <property type="molecule type" value="Genomic_DNA"/>
</dbReference>
<reference evidence="1" key="2">
    <citation type="submission" date="2020-06" db="EMBL/GenBank/DDBJ databases">
        <authorList>
            <person name="Sheffer M."/>
        </authorList>
    </citation>
    <scope>NUCLEOTIDE SEQUENCE</scope>
</reference>
<protein>
    <submittedName>
        <fullName evidence="1">Dynein regulatory complex protein 11 like protein</fullName>
    </submittedName>
</protein>
<dbReference type="InterPro" id="IPR052267">
    <property type="entry name" value="N-DRC_Component"/>
</dbReference>
<comment type="caution">
    <text evidence="1">The sequence shown here is derived from an EMBL/GenBank/DDBJ whole genome shotgun (WGS) entry which is preliminary data.</text>
</comment>
<organism evidence="1 2">
    <name type="scientific">Argiope bruennichi</name>
    <name type="common">Wasp spider</name>
    <name type="synonym">Aranea bruennichi</name>
    <dbReference type="NCBI Taxonomy" id="94029"/>
    <lineage>
        <taxon>Eukaryota</taxon>
        <taxon>Metazoa</taxon>
        <taxon>Ecdysozoa</taxon>
        <taxon>Arthropoda</taxon>
        <taxon>Chelicerata</taxon>
        <taxon>Arachnida</taxon>
        <taxon>Araneae</taxon>
        <taxon>Araneomorphae</taxon>
        <taxon>Entelegynae</taxon>
        <taxon>Araneoidea</taxon>
        <taxon>Araneidae</taxon>
        <taxon>Argiope</taxon>
    </lineage>
</organism>
<gene>
    <name evidence="1" type="ORF">HNY73_012290</name>
</gene>
<dbReference type="PANTHER" id="PTHR14690">
    <property type="entry name" value="IQ MOTIF CONTAINING WITH AAA DOMAIN 1"/>
    <property type="match status" value="1"/>
</dbReference>
<dbReference type="AlphaFoldDB" id="A0A8T0EZ79"/>
<dbReference type="InterPro" id="IPR027417">
    <property type="entry name" value="P-loop_NTPase"/>
</dbReference>
<dbReference type="SUPFAM" id="SSF52540">
    <property type="entry name" value="P-loop containing nucleoside triphosphate hydrolases"/>
    <property type="match status" value="1"/>
</dbReference>
<proteinExistence type="predicted"/>
<dbReference type="Proteomes" id="UP000807504">
    <property type="component" value="Unassembled WGS sequence"/>
</dbReference>
<evidence type="ECO:0000313" key="1">
    <source>
        <dbReference type="EMBL" id="KAF8781948.1"/>
    </source>
</evidence>
<dbReference type="Gene3D" id="1.10.8.60">
    <property type="match status" value="1"/>
</dbReference>